<feature type="compositionally biased region" description="Low complexity" evidence="2">
    <location>
        <begin position="727"/>
        <end position="741"/>
    </location>
</feature>
<name>A0A0C2H8S3_9BILA</name>
<feature type="region of interest" description="Disordered" evidence="2">
    <location>
        <begin position="290"/>
        <end position="516"/>
    </location>
</feature>
<dbReference type="GO" id="GO:0005509">
    <property type="term" value="F:calcium ion binding"/>
    <property type="evidence" value="ECO:0007669"/>
    <property type="project" value="InterPro"/>
</dbReference>
<dbReference type="SMART" id="SM00179">
    <property type="entry name" value="EGF_CA"/>
    <property type="match status" value="1"/>
</dbReference>
<keyword evidence="1" id="KW-1015">Disulfide bond</keyword>
<proteinExistence type="predicted"/>
<sequence>MCTSYCPGQSECIDGICRCTKGFGGNPLFGCEDIDECVTSNPCPSDPDTWCVNTIGSYQCCTPESTDTDCIGMFHSETFQKFHSSPGNIGESILSSPGLEIAAGPDGGIRLTGGNQDGNRDSFLAASLNESFSGETVSQSIHEVRNFSAGEIVIVKNKVKSNVYEVKPKEGEVGLEITGDGSESSEGKEQHPIPPSKTSAIELTTPATLLTVTLPGVISTLGGASTFTTSIPVTAIPIHQGTGSGTVVSVFQGPLSGFPSTLLIEPTFQVQSRNGTSVLETDGKGIDIIGDQRRKTTTLPTPFSRESSGEEPKISHGDLHGSTTLEQHRSSITGQGSEGSSGHLETGNLGRTGGSVEDEDLVQNTTFSAITDAASEVEITGEERWKATGEQGPSGSSKSFSNVEFGTSKPLGTAQLSPGDAGEGEKVSSSTQPSSGEETGQGKSSGSIPIGDKGNATTKSPVQPESNEVGLEISYIPTKKPSSEKDSHGIPKISVDGEGSGDDLTKDTTGEGKKKGGNVVITVSTATKSPTVIESATGILERGEKVVSEKGSSGSFTSVGEGFTAGTHDGSLTGIGSTTEEPINGDEVGLEIIHDGSKGTSTPKVEVGLEIGPIHKTTASPGKPKIITDNEPSESRETIDSDRPAKGTTKTPISTSTEGIEGSGESTTGGSVSSVTRSSLLSTTSPTTTESIEASGDTPTTPSESTSNTTEQPDLVLSMGKPQERQPAPSTPSSEESAATTGQPDLVLSMGTEQPDLVLSMGPTTKTATTSVSSTSESTTAVATSESTKEPASTALTPTEGVKDAGSEPTTVESPSSTGSPALGASPTTSESYPHTTTMQ</sequence>
<feature type="compositionally biased region" description="Polar residues" evidence="2">
    <location>
        <begin position="297"/>
        <end position="306"/>
    </location>
</feature>
<feature type="compositionally biased region" description="Basic and acidic residues" evidence="2">
    <location>
        <begin position="307"/>
        <end position="319"/>
    </location>
</feature>
<dbReference type="InterPro" id="IPR001881">
    <property type="entry name" value="EGF-like_Ca-bd_dom"/>
</dbReference>
<evidence type="ECO:0000313" key="5">
    <source>
        <dbReference type="Proteomes" id="UP000054047"/>
    </source>
</evidence>
<dbReference type="InterPro" id="IPR018097">
    <property type="entry name" value="EGF_Ca-bd_CS"/>
</dbReference>
<dbReference type="CDD" id="cd00054">
    <property type="entry name" value="EGF_CA"/>
    <property type="match status" value="1"/>
</dbReference>
<accession>A0A0C2H8S3</accession>
<feature type="compositionally biased region" description="Polar residues" evidence="2">
    <location>
        <begin position="427"/>
        <end position="447"/>
    </location>
</feature>
<feature type="compositionally biased region" description="Polar residues" evidence="2">
    <location>
        <begin position="321"/>
        <end position="340"/>
    </location>
</feature>
<gene>
    <name evidence="4" type="ORF">ANCDUO_01620</name>
</gene>
<dbReference type="Proteomes" id="UP000054047">
    <property type="component" value="Unassembled WGS sequence"/>
</dbReference>
<feature type="compositionally biased region" description="Basic and acidic residues" evidence="2">
    <location>
        <begin position="633"/>
        <end position="645"/>
    </location>
</feature>
<feature type="compositionally biased region" description="Low complexity" evidence="2">
    <location>
        <begin position="807"/>
        <end position="821"/>
    </location>
</feature>
<feature type="region of interest" description="Disordered" evidence="2">
    <location>
        <begin position="174"/>
        <end position="199"/>
    </location>
</feature>
<feature type="region of interest" description="Disordered" evidence="2">
    <location>
        <begin position="544"/>
        <end position="840"/>
    </location>
</feature>
<dbReference type="EMBL" id="KN726479">
    <property type="protein sequence ID" value="KIH68049.1"/>
    <property type="molecule type" value="Genomic_DNA"/>
</dbReference>
<dbReference type="Gene3D" id="2.10.25.10">
    <property type="entry name" value="Laminin"/>
    <property type="match status" value="1"/>
</dbReference>
<protein>
    <submittedName>
        <fullName evidence="4">Calcium binding EGF domain protein</fullName>
    </submittedName>
</protein>
<evidence type="ECO:0000313" key="4">
    <source>
        <dbReference type="EMBL" id="KIH68049.1"/>
    </source>
</evidence>
<feature type="compositionally biased region" description="Basic and acidic residues" evidence="2">
    <location>
        <begin position="503"/>
        <end position="514"/>
    </location>
</feature>
<dbReference type="AlphaFoldDB" id="A0A0C2H8S3"/>
<organism evidence="4 5">
    <name type="scientific">Ancylostoma duodenale</name>
    <dbReference type="NCBI Taxonomy" id="51022"/>
    <lineage>
        <taxon>Eukaryota</taxon>
        <taxon>Metazoa</taxon>
        <taxon>Ecdysozoa</taxon>
        <taxon>Nematoda</taxon>
        <taxon>Chromadorea</taxon>
        <taxon>Rhabditida</taxon>
        <taxon>Rhabditina</taxon>
        <taxon>Rhabditomorpha</taxon>
        <taxon>Strongyloidea</taxon>
        <taxon>Ancylostomatidae</taxon>
        <taxon>Ancylostomatinae</taxon>
        <taxon>Ancylostoma</taxon>
    </lineage>
</organism>
<evidence type="ECO:0000256" key="2">
    <source>
        <dbReference type="SAM" id="MobiDB-lite"/>
    </source>
</evidence>
<dbReference type="PROSITE" id="PS01187">
    <property type="entry name" value="EGF_CA"/>
    <property type="match status" value="1"/>
</dbReference>
<feature type="domain" description="EGF-like calcium-binding" evidence="3">
    <location>
        <begin position="33"/>
        <end position="71"/>
    </location>
</feature>
<feature type="compositionally biased region" description="Low complexity" evidence="2">
    <location>
        <begin position="654"/>
        <end position="711"/>
    </location>
</feature>
<evidence type="ECO:0000256" key="1">
    <source>
        <dbReference type="ARBA" id="ARBA00023157"/>
    </source>
</evidence>
<feature type="compositionally biased region" description="Polar residues" evidence="2">
    <location>
        <begin position="826"/>
        <end position="840"/>
    </location>
</feature>
<reference evidence="4 5" key="1">
    <citation type="submission" date="2013-12" db="EMBL/GenBank/DDBJ databases">
        <title>Draft genome of the parsitic nematode Ancylostoma duodenale.</title>
        <authorList>
            <person name="Mitreva M."/>
        </authorList>
    </citation>
    <scope>NUCLEOTIDE SEQUENCE [LARGE SCALE GENOMIC DNA]</scope>
    <source>
        <strain evidence="4 5">Zhejiang</strain>
    </source>
</reference>
<evidence type="ECO:0000259" key="3">
    <source>
        <dbReference type="SMART" id="SM00179"/>
    </source>
</evidence>
<keyword evidence="5" id="KW-1185">Reference proteome</keyword>
<feature type="compositionally biased region" description="Low complexity" evidence="2">
    <location>
        <begin position="764"/>
        <end position="786"/>
    </location>
</feature>
<feature type="compositionally biased region" description="Polar residues" evidence="2">
    <location>
        <begin position="455"/>
        <end position="466"/>
    </location>
</feature>
<dbReference type="OrthoDB" id="5912995at2759"/>
<feature type="compositionally biased region" description="Polar residues" evidence="2">
    <location>
        <begin position="391"/>
        <end position="405"/>
    </location>
</feature>